<accession>M3D261</accession>
<dbReference type="EMBL" id="KB456266">
    <property type="protein sequence ID" value="EMF11212.1"/>
    <property type="molecule type" value="Genomic_DNA"/>
</dbReference>
<dbReference type="AlphaFoldDB" id="M3D261"/>
<dbReference type="OrthoDB" id="3648880at2759"/>
<organism evidence="3 4">
    <name type="scientific">Sphaerulina musiva (strain SO2202)</name>
    <name type="common">Poplar stem canker fungus</name>
    <name type="synonym">Septoria musiva</name>
    <dbReference type="NCBI Taxonomy" id="692275"/>
    <lineage>
        <taxon>Eukaryota</taxon>
        <taxon>Fungi</taxon>
        <taxon>Dikarya</taxon>
        <taxon>Ascomycota</taxon>
        <taxon>Pezizomycotina</taxon>
        <taxon>Dothideomycetes</taxon>
        <taxon>Dothideomycetidae</taxon>
        <taxon>Mycosphaerellales</taxon>
        <taxon>Mycosphaerellaceae</taxon>
        <taxon>Sphaerulina</taxon>
    </lineage>
</organism>
<feature type="chain" id="PRO_5004033035" evidence="2">
    <location>
        <begin position="17"/>
        <end position="226"/>
    </location>
</feature>
<evidence type="ECO:0000313" key="4">
    <source>
        <dbReference type="Proteomes" id="UP000016931"/>
    </source>
</evidence>
<dbReference type="GeneID" id="27898572"/>
<reference evidence="3 4" key="1">
    <citation type="journal article" date="2012" name="PLoS Pathog.">
        <title>Diverse lifestyles and strategies of plant pathogenesis encoded in the genomes of eighteen Dothideomycetes fungi.</title>
        <authorList>
            <person name="Ohm R.A."/>
            <person name="Feau N."/>
            <person name="Henrissat B."/>
            <person name="Schoch C.L."/>
            <person name="Horwitz B.A."/>
            <person name="Barry K.W."/>
            <person name="Condon B.J."/>
            <person name="Copeland A.C."/>
            <person name="Dhillon B."/>
            <person name="Glaser F."/>
            <person name="Hesse C.N."/>
            <person name="Kosti I."/>
            <person name="LaButti K."/>
            <person name="Lindquist E.A."/>
            <person name="Lucas S."/>
            <person name="Salamov A.A."/>
            <person name="Bradshaw R.E."/>
            <person name="Ciuffetti L."/>
            <person name="Hamelin R.C."/>
            <person name="Kema G.H.J."/>
            <person name="Lawrence C."/>
            <person name="Scott J.A."/>
            <person name="Spatafora J.W."/>
            <person name="Turgeon B.G."/>
            <person name="de Wit P.J.G.M."/>
            <person name="Zhong S."/>
            <person name="Goodwin S.B."/>
            <person name="Grigoriev I.V."/>
        </authorList>
    </citation>
    <scope>NUCLEOTIDE SEQUENCE [LARGE SCALE GENOMIC DNA]</scope>
    <source>
        <strain evidence="3 4">SO2202</strain>
    </source>
</reference>
<feature type="compositionally biased region" description="Pro residues" evidence="1">
    <location>
        <begin position="211"/>
        <end position="226"/>
    </location>
</feature>
<sequence>MQIITAILAIAGAAAALPGGGQGDNSYPPSYGNGDPNAYSGPVCVTKSTCNAVYFTTTKQMPYKDTVTVTKTAYKPKVFTTYVPNAYVTTKYLPSAYTVTKHVPVVKTVTIPDHSTKVICKTITIPFNRTSTHATYSASMCPETTQVPKTAIISSYVPKVVTKKSAFAYKTVITNNRYSASVCTESSSTCSYATSCSAQASSSHKNVYPASDPPVYQPPSKPTYKA</sequence>
<gene>
    <name evidence="3" type="ORF">SEPMUDRAFT_118511</name>
</gene>
<dbReference type="HOGENOM" id="CLU_1225450_0_0_1"/>
<evidence type="ECO:0000256" key="2">
    <source>
        <dbReference type="SAM" id="SignalP"/>
    </source>
</evidence>
<evidence type="ECO:0000256" key="1">
    <source>
        <dbReference type="SAM" id="MobiDB-lite"/>
    </source>
</evidence>
<dbReference type="eggNOG" id="ENOG502RP5T">
    <property type="taxonomic scope" value="Eukaryota"/>
</dbReference>
<dbReference type="RefSeq" id="XP_016759333.1">
    <property type="nucleotide sequence ID" value="XM_016901435.1"/>
</dbReference>
<keyword evidence="2" id="KW-0732">Signal</keyword>
<proteinExistence type="predicted"/>
<feature type="signal peptide" evidence="2">
    <location>
        <begin position="1"/>
        <end position="16"/>
    </location>
</feature>
<protein>
    <submittedName>
        <fullName evidence="3">Uncharacterized protein</fullName>
    </submittedName>
</protein>
<keyword evidence="4" id="KW-1185">Reference proteome</keyword>
<dbReference type="Proteomes" id="UP000016931">
    <property type="component" value="Unassembled WGS sequence"/>
</dbReference>
<feature type="region of interest" description="Disordered" evidence="1">
    <location>
        <begin position="203"/>
        <end position="226"/>
    </location>
</feature>
<evidence type="ECO:0000313" key="3">
    <source>
        <dbReference type="EMBL" id="EMF11212.1"/>
    </source>
</evidence>
<name>M3D261_SPHMS</name>